<name>A6G580_9BACT</name>
<protein>
    <submittedName>
        <fullName evidence="1">Uncharacterized protein</fullName>
    </submittedName>
</protein>
<keyword evidence="2" id="KW-1185">Reference proteome</keyword>
<accession>A6G580</accession>
<dbReference type="AlphaFoldDB" id="A6G580"/>
<evidence type="ECO:0000313" key="2">
    <source>
        <dbReference type="Proteomes" id="UP000005801"/>
    </source>
</evidence>
<evidence type="ECO:0000313" key="1">
    <source>
        <dbReference type="EMBL" id="EDM78992.1"/>
    </source>
</evidence>
<dbReference type="Proteomes" id="UP000005801">
    <property type="component" value="Unassembled WGS sequence"/>
</dbReference>
<dbReference type="EMBL" id="ABCS01000024">
    <property type="protein sequence ID" value="EDM78992.1"/>
    <property type="molecule type" value="Genomic_DNA"/>
</dbReference>
<sequence length="610" mass="65230">MGGCQGERRPSTPGCEPEALDRLGERLALIPVSERGRQVWPGVEGACPRLPETFRRHFDPMHTAEAGTRFLRESSMPETPLTKAREEALAAERVALEAKACPARAKLRGVGRGDAAQARAEAVFETCGFDRFGVVDAQALGPTPGVMSFALYQWFLDQGLRPASAQPVVRALYGLEASAAQGVTRPSGLRLPEVQGGPWQAEWGQEPQRGGGAETIVIGVAADGIFVNAEQVHVFEGDRAYGDYEADYPVLIPQLYDELERWSLGAREAAAATGDEWVGTAVLVVDAPAPYATVINVLHSARGAGYERYAFAVEPEGFRNRYVPTHAPGGYRVLDDVKPGDRGHDSRYAPDTLSLELMNSGLTLRSRVGLDLSAQHPRGSTEAVAQWAETLRALEPKARRVVISAYDTITTQELLAAIVAARGPECGAAEDPACALPEAVLLTEYAHEDESAGGTIYVSGRFAHSERVFPGEVLDYSDEARGYGHEDADSEPPKTALGVRVIVPEVEGAVDALLVHRVVRARLSGLLACLDDGTFEETGPVGQLIVALALDGEGAVQSATLGESTVPGDAAAPCVVRSFEGQRFPAPLDGKPASVRVPLELRWGYEPATR</sequence>
<organism evidence="1 2">
    <name type="scientific">Plesiocystis pacifica SIR-1</name>
    <dbReference type="NCBI Taxonomy" id="391625"/>
    <lineage>
        <taxon>Bacteria</taxon>
        <taxon>Pseudomonadati</taxon>
        <taxon>Myxococcota</taxon>
        <taxon>Polyangia</taxon>
        <taxon>Nannocystales</taxon>
        <taxon>Nannocystaceae</taxon>
        <taxon>Plesiocystis</taxon>
    </lineage>
</organism>
<comment type="caution">
    <text evidence="1">The sequence shown here is derived from an EMBL/GenBank/DDBJ whole genome shotgun (WGS) entry which is preliminary data.</text>
</comment>
<gene>
    <name evidence="1" type="ORF">PPSIR1_07108</name>
</gene>
<reference evidence="1 2" key="1">
    <citation type="submission" date="2007-06" db="EMBL/GenBank/DDBJ databases">
        <authorList>
            <person name="Shimkets L."/>
            <person name="Ferriera S."/>
            <person name="Johnson J."/>
            <person name="Kravitz S."/>
            <person name="Beeson K."/>
            <person name="Sutton G."/>
            <person name="Rogers Y.-H."/>
            <person name="Friedman R."/>
            <person name="Frazier M."/>
            <person name="Venter J.C."/>
        </authorList>
    </citation>
    <scope>NUCLEOTIDE SEQUENCE [LARGE SCALE GENOMIC DNA]</scope>
    <source>
        <strain evidence="1 2">SIR-1</strain>
    </source>
</reference>
<proteinExistence type="predicted"/>